<dbReference type="GO" id="GO:0015128">
    <property type="term" value="F:gluconate transmembrane transporter activity"/>
    <property type="evidence" value="ECO:0007669"/>
    <property type="project" value="InterPro"/>
</dbReference>
<feature type="transmembrane region" description="Helical" evidence="1">
    <location>
        <begin position="175"/>
        <end position="198"/>
    </location>
</feature>
<name>A0A1M6GME1_9FLAO</name>
<dbReference type="InterPro" id="IPR003474">
    <property type="entry name" value="Glcn_transporter"/>
</dbReference>
<feature type="transmembrane region" description="Helical" evidence="1">
    <location>
        <begin position="59"/>
        <end position="80"/>
    </location>
</feature>
<feature type="transmembrane region" description="Helical" evidence="1">
    <location>
        <begin position="291"/>
        <end position="308"/>
    </location>
</feature>
<feature type="transmembrane region" description="Helical" evidence="1">
    <location>
        <begin position="219"/>
        <end position="242"/>
    </location>
</feature>
<feature type="transmembrane region" description="Helical" evidence="1">
    <location>
        <begin position="100"/>
        <end position="129"/>
    </location>
</feature>
<dbReference type="AlphaFoldDB" id="A0A1M6GME1"/>
<feature type="transmembrane region" description="Helical" evidence="1">
    <location>
        <begin position="30"/>
        <end position="47"/>
    </location>
</feature>
<gene>
    <name evidence="2" type="ORF">SAMN04488513_102868</name>
</gene>
<dbReference type="EMBL" id="FQYU01000002">
    <property type="protein sequence ID" value="SHJ11134.1"/>
    <property type="molecule type" value="Genomic_DNA"/>
</dbReference>
<accession>A0A1M6GME1</accession>
<dbReference type="STRING" id="192903.SAMN04488513_102868"/>
<evidence type="ECO:0000313" key="3">
    <source>
        <dbReference type="Proteomes" id="UP000184543"/>
    </source>
</evidence>
<feature type="transmembrane region" description="Helical" evidence="1">
    <location>
        <begin position="254"/>
        <end position="270"/>
    </location>
</feature>
<keyword evidence="1" id="KW-1133">Transmembrane helix</keyword>
<dbReference type="Proteomes" id="UP000184543">
    <property type="component" value="Unassembled WGS sequence"/>
</dbReference>
<feature type="transmembrane region" description="Helical" evidence="1">
    <location>
        <begin position="136"/>
        <end position="155"/>
    </location>
</feature>
<dbReference type="PANTHER" id="PTHR30354:SF11">
    <property type="entry name" value="PERMEASE"/>
    <property type="match status" value="1"/>
</dbReference>
<dbReference type="PANTHER" id="PTHR30354">
    <property type="entry name" value="GNT FAMILY GLUCONATE TRANSPORTER"/>
    <property type="match status" value="1"/>
</dbReference>
<dbReference type="OrthoDB" id="9787129at2"/>
<evidence type="ECO:0000313" key="2">
    <source>
        <dbReference type="EMBL" id="SHJ11134.1"/>
    </source>
</evidence>
<feature type="transmembrane region" description="Helical" evidence="1">
    <location>
        <begin position="369"/>
        <end position="392"/>
    </location>
</feature>
<dbReference type="RefSeq" id="WP_072992342.1">
    <property type="nucleotide sequence ID" value="NZ_FQYU01000002.1"/>
</dbReference>
<feature type="transmembrane region" description="Helical" evidence="1">
    <location>
        <begin position="328"/>
        <end position="357"/>
    </location>
</feature>
<keyword evidence="3" id="KW-1185">Reference proteome</keyword>
<sequence>MTPIIVLIASIVLLIVSVTRLKVHPIPALLISGLVLGLASGGSVHSVTQSLLNGFGDTLKWIGLIIFFGTLLGEILSATGGSDLIADSIIKLFGIKYLPYSMAAIGFIIGIPVFMDVAYLTLLPTLVVLSKKSNHSILTLGLSLSMSLTVAHALIPPTPGPLAVAAILGIEVGQIIPLNITIALIAIGCGLLGMRVISAKGASFVTSDTKPKAMNDLRGIHKVLPFAAILTPLLLMSFGTIFTADNGIVEFIKNPVWALMIGLVFVLPLLRKDNFTQKLNDHFQNAGAKSAIVILITGTGGAFGQVIKDTQIVESLISDAPDLATLGILVPFFLGLLFTTVTGSITVSLITTASIVAPMVTNGTMDPSYTTAAICAGSLGVIHVNSSFFWLFKEVHHLSTTKVLKSFSLLSLLVSLSAGLAVFILSLILG</sequence>
<organism evidence="2 3">
    <name type="scientific">Pseudozobellia thermophila</name>
    <dbReference type="NCBI Taxonomy" id="192903"/>
    <lineage>
        <taxon>Bacteria</taxon>
        <taxon>Pseudomonadati</taxon>
        <taxon>Bacteroidota</taxon>
        <taxon>Flavobacteriia</taxon>
        <taxon>Flavobacteriales</taxon>
        <taxon>Flavobacteriaceae</taxon>
        <taxon>Pseudozobellia</taxon>
    </lineage>
</organism>
<keyword evidence="1" id="KW-0472">Membrane</keyword>
<dbReference type="Pfam" id="PF02447">
    <property type="entry name" value="GntP_permease"/>
    <property type="match status" value="1"/>
</dbReference>
<feature type="transmembrane region" description="Helical" evidence="1">
    <location>
        <begin position="407"/>
        <end position="429"/>
    </location>
</feature>
<proteinExistence type="predicted"/>
<evidence type="ECO:0000256" key="1">
    <source>
        <dbReference type="SAM" id="Phobius"/>
    </source>
</evidence>
<dbReference type="GO" id="GO:0005886">
    <property type="term" value="C:plasma membrane"/>
    <property type="evidence" value="ECO:0007669"/>
    <property type="project" value="TreeGrafter"/>
</dbReference>
<protein>
    <submittedName>
        <fullName evidence="2">Gluconate:H+ symporter, GntP family</fullName>
    </submittedName>
</protein>
<reference evidence="3" key="1">
    <citation type="submission" date="2016-11" db="EMBL/GenBank/DDBJ databases">
        <authorList>
            <person name="Varghese N."/>
            <person name="Submissions S."/>
        </authorList>
    </citation>
    <scope>NUCLEOTIDE SEQUENCE [LARGE SCALE GENOMIC DNA]</scope>
    <source>
        <strain evidence="3">DSM 19858</strain>
    </source>
</reference>
<keyword evidence="1" id="KW-0812">Transmembrane</keyword>